<evidence type="ECO:0000256" key="1">
    <source>
        <dbReference type="SAM" id="MobiDB-lite"/>
    </source>
</evidence>
<accession>A0AAW1YMJ5</accession>
<dbReference type="Proteomes" id="UP001457282">
    <property type="component" value="Unassembled WGS sequence"/>
</dbReference>
<name>A0AAW1YMJ5_RUBAR</name>
<gene>
    <name evidence="2" type="ORF">M0R45_005392</name>
</gene>
<feature type="region of interest" description="Disordered" evidence="1">
    <location>
        <begin position="368"/>
        <end position="392"/>
    </location>
</feature>
<organism evidence="2 3">
    <name type="scientific">Rubus argutus</name>
    <name type="common">Southern blackberry</name>
    <dbReference type="NCBI Taxonomy" id="59490"/>
    <lineage>
        <taxon>Eukaryota</taxon>
        <taxon>Viridiplantae</taxon>
        <taxon>Streptophyta</taxon>
        <taxon>Embryophyta</taxon>
        <taxon>Tracheophyta</taxon>
        <taxon>Spermatophyta</taxon>
        <taxon>Magnoliopsida</taxon>
        <taxon>eudicotyledons</taxon>
        <taxon>Gunneridae</taxon>
        <taxon>Pentapetalae</taxon>
        <taxon>rosids</taxon>
        <taxon>fabids</taxon>
        <taxon>Rosales</taxon>
        <taxon>Rosaceae</taxon>
        <taxon>Rosoideae</taxon>
        <taxon>Rosoideae incertae sedis</taxon>
        <taxon>Rubus</taxon>
    </lineage>
</organism>
<reference evidence="2 3" key="1">
    <citation type="journal article" date="2023" name="G3 (Bethesda)">
        <title>A chromosome-length genome assembly and annotation of blackberry (Rubus argutus, cv. 'Hillquist').</title>
        <authorList>
            <person name="Bruna T."/>
            <person name="Aryal R."/>
            <person name="Dudchenko O."/>
            <person name="Sargent D.J."/>
            <person name="Mead D."/>
            <person name="Buti M."/>
            <person name="Cavallini A."/>
            <person name="Hytonen T."/>
            <person name="Andres J."/>
            <person name="Pham M."/>
            <person name="Weisz D."/>
            <person name="Mascagni F."/>
            <person name="Usai G."/>
            <person name="Natali L."/>
            <person name="Bassil N."/>
            <person name="Fernandez G.E."/>
            <person name="Lomsadze A."/>
            <person name="Armour M."/>
            <person name="Olukolu B."/>
            <person name="Poorten T."/>
            <person name="Britton C."/>
            <person name="Davik J."/>
            <person name="Ashrafi H."/>
            <person name="Aiden E.L."/>
            <person name="Borodovsky M."/>
            <person name="Worthington M."/>
        </authorList>
    </citation>
    <scope>NUCLEOTIDE SEQUENCE [LARGE SCALE GENOMIC DNA]</scope>
    <source>
        <strain evidence="2">PI 553951</strain>
    </source>
</reference>
<comment type="caution">
    <text evidence="2">The sequence shown here is derived from an EMBL/GenBank/DDBJ whole genome shotgun (WGS) entry which is preliminary data.</text>
</comment>
<dbReference type="EMBL" id="JBEDUW010000001">
    <property type="protein sequence ID" value="KAK9949881.1"/>
    <property type="molecule type" value="Genomic_DNA"/>
</dbReference>
<evidence type="ECO:0008006" key="4">
    <source>
        <dbReference type="Google" id="ProtNLM"/>
    </source>
</evidence>
<evidence type="ECO:0000313" key="3">
    <source>
        <dbReference type="Proteomes" id="UP001457282"/>
    </source>
</evidence>
<protein>
    <recommendedName>
        <fullName evidence="4">TSL-kinase interacting protein 1</fullName>
    </recommendedName>
</protein>
<dbReference type="GO" id="GO:0007389">
    <property type="term" value="P:pattern specification process"/>
    <property type="evidence" value="ECO:0007669"/>
    <property type="project" value="TreeGrafter"/>
</dbReference>
<evidence type="ECO:0000313" key="2">
    <source>
        <dbReference type="EMBL" id="KAK9949881.1"/>
    </source>
</evidence>
<dbReference type="PANTHER" id="PTHR21677:SF4">
    <property type="entry name" value="TSL-KINASE INTERACTING-LIKE PROTEIN"/>
    <property type="match status" value="1"/>
</dbReference>
<sequence length="517" mass="56538">MKASRQRNPKVIKVPIKCRASKGGTGEQKSTRRTTQHCHREIGKCDEFFNEKYEHLSPCNAAKAMDLERPDGAQFSETTQKLPVYDIHGGKPLLPHSKIKLQLFPVNEGIRIGLEKDGFHPYLELTLRPRKKISSVLKHLVSKWGSSSAALGEPVLFPYKIQDTVSTNRRWTLNDDETSAGDVYAAIGNPEVFRLRYGWFSNEPKTSDKPFPSANDKVDLQSEVIQRDTSAPIENAYEVEKHTVLTRKYESMNETTNSITEKISNVAADLSSDGQMRVDGNHGQSLALVVDTVTNISIGGLLSESSLQAKCNNGNKEQIEKDKSPHPVDVKSDSKSFELWADCPSISIGGILSEVSLQGKIDCFGAQSTVSNPSGQPTHSISDSPQGPRPSTYDSCLSILDAEETCHGFPSQKFSSSGKDVLGFGGSCGGSSQNSGFELFKFPIPAKANRLAELPQDRARQESNTELLICSRVNNDERSLGLSGIKWTDSLGPFDLGLPVSQKLCNAESTSIGGFVK</sequence>
<dbReference type="GO" id="GO:0005634">
    <property type="term" value="C:nucleus"/>
    <property type="evidence" value="ECO:0007669"/>
    <property type="project" value="TreeGrafter"/>
</dbReference>
<dbReference type="InterPro" id="IPR055315">
    <property type="entry name" value="Cramped-like"/>
</dbReference>
<dbReference type="GO" id="GO:0003682">
    <property type="term" value="F:chromatin binding"/>
    <property type="evidence" value="ECO:0007669"/>
    <property type="project" value="InterPro"/>
</dbReference>
<dbReference type="AlphaFoldDB" id="A0AAW1YMJ5"/>
<keyword evidence="3" id="KW-1185">Reference proteome</keyword>
<proteinExistence type="predicted"/>
<feature type="compositionally biased region" description="Polar residues" evidence="1">
    <location>
        <begin position="368"/>
        <end position="385"/>
    </location>
</feature>
<dbReference type="PANTHER" id="PTHR21677">
    <property type="entry name" value="CRAMPED PROTEIN"/>
    <property type="match status" value="1"/>
</dbReference>